<evidence type="ECO:0000313" key="3">
    <source>
        <dbReference type="Proteomes" id="UP001596067"/>
    </source>
</evidence>
<name>A0ABW1EYV7_9ACTN</name>
<keyword evidence="1" id="KW-1133">Transmembrane helix</keyword>
<keyword evidence="3" id="KW-1185">Reference proteome</keyword>
<sequence>MTTPPASQPPQPAQSQSAPLPQREFVGLLLVVVGTMSLTAVAFVVHPLCGAAVISALIVATGLWLASEDA</sequence>
<comment type="caution">
    <text evidence="2">The sequence shown here is derived from an EMBL/GenBank/DDBJ whole genome shotgun (WGS) entry which is preliminary data.</text>
</comment>
<feature type="transmembrane region" description="Helical" evidence="1">
    <location>
        <begin position="51"/>
        <end position="67"/>
    </location>
</feature>
<protein>
    <submittedName>
        <fullName evidence="2">Uncharacterized protein</fullName>
    </submittedName>
</protein>
<keyword evidence="1" id="KW-0472">Membrane</keyword>
<dbReference type="Proteomes" id="UP001596067">
    <property type="component" value="Unassembled WGS sequence"/>
</dbReference>
<organism evidence="2 3">
    <name type="scientific">Kitasatospora aburaviensis</name>
    <dbReference type="NCBI Taxonomy" id="67265"/>
    <lineage>
        <taxon>Bacteria</taxon>
        <taxon>Bacillati</taxon>
        <taxon>Actinomycetota</taxon>
        <taxon>Actinomycetes</taxon>
        <taxon>Kitasatosporales</taxon>
        <taxon>Streptomycetaceae</taxon>
        <taxon>Kitasatospora</taxon>
    </lineage>
</organism>
<dbReference type="EMBL" id="JBHSOD010000020">
    <property type="protein sequence ID" value="MFC5886859.1"/>
    <property type="molecule type" value="Genomic_DNA"/>
</dbReference>
<dbReference type="RefSeq" id="WP_345330844.1">
    <property type="nucleotide sequence ID" value="NZ_BAAAVH010000123.1"/>
</dbReference>
<reference evidence="3" key="1">
    <citation type="journal article" date="2019" name="Int. J. Syst. Evol. Microbiol.">
        <title>The Global Catalogue of Microorganisms (GCM) 10K type strain sequencing project: providing services to taxonomists for standard genome sequencing and annotation.</title>
        <authorList>
            <consortium name="The Broad Institute Genomics Platform"/>
            <consortium name="The Broad Institute Genome Sequencing Center for Infectious Disease"/>
            <person name="Wu L."/>
            <person name="Ma J."/>
        </authorList>
    </citation>
    <scope>NUCLEOTIDE SEQUENCE [LARGE SCALE GENOMIC DNA]</scope>
    <source>
        <strain evidence="3">CGMCC 4.1469</strain>
    </source>
</reference>
<proteinExistence type="predicted"/>
<keyword evidence="1" id="KW-0812">Transmembrane</keyword>
<accession>A0ABW1EYV7</accession>
<gene>
    <name evidence="2" type="ORF">ACFP0N_17975</name>
</gene>
<evidence type="ECO:0000256" key="1">
    <source>
        <dbReference type="SAM" id="Phobius"/>
    </source>
</evidence>
<evidence type="ECO:0000313" key="2">
    <source>
        <dbReference type="EMBL" id="MFC5886859.1"/>
    </source>
</evidence>